<sequence>MTASGELLAAMVGIASVNPRGGPVAGAGAGPGLGEAAVARYVRDWLGARGVRAELREVLPGRPNVVATVPGRDPRMVLLESHLDTVETGGMTIDPFAGTIRDGRLYGRGACDAKGPLAAFMLALAELAAGDPPPFGVVLAGVVDEEHAYRGVLGLIRDLADAPVAGAIVGEPTGLVPATAHKGCVRYTVRTLGEAGHSSRPDEAVNAVTLMARVIDHIGGAAPGVPPHPLLGPATRCVTRVRGGEGPNTVPGRCEIDIDRRTLPGEDPLQVWKRDREELAALIPGRVEVDEPFTVDYALDTPATSPVPAALCRALAAAGRPASVQGMPFGTDASKLARAGIPSVVFGPGSIADAHSADESVALADVDVAARLVTETVRSLSGGPA</sequence>
<evidence type="ECO:0000256" key="1">
    <source>
        <dbReference type="ARBA" id="ARBA00001947"/>
    </source>
</evidence>
<dbReference type="Gene3D" id="3.30.70.360">
    <property type="match status" value="1"/>
</dbReference>
<evidence type="ECO:0000256" key="3">
    <source>
        <dbReference type="ARBA" id="ARBA00022801"/>
    </source>
</evidence>
<evidence type="ECO:0000256" key="2">
    <source>
        <dbReference type="ARBA" id="ARBA00022723"/>
    </source>
</evidence>
<dbReference type="Gene3D" id="3.40.630.10">
    <property type="entry name" value="Zn peptidases"/>
    <property type="match status" value="1"/>
</dbReference>
<organism evidence="6 7">
    <name type="scientific">Actinomadura bangladeshensis</name>
    <dbReference type="NCBI Taxonomy" id="453573"/>
    <lineage>
        <taxon>Bacteria</taxon>
        <taxon>Bacillati</taxon>
        <taxon>Actinomycetota</taxon>
        <taxon>Actinomycetes</taxon>
        <taxon>Streptosporangiales</taxon>
        <taxon>Thermomonosporaceae</taxon>
        <taxon>Actinomadura</taxon>
    </lineage>
</organism>
<dbReference type="InterPro" id="IPR001261">
    <property type="entry name" value="ArgE/DapE_CS"/>
</dbReference>
<keyword evidence="4" id="KW-0862">Zinc</keyword>
<dbReference type="AlphaFoldDB" id="A0A6L9QSV2"/>
<name>A0A6L9QSV2_9ACTN</name>
<dbReference type="InterPro" id="IPR050072">
    <property type="entry name" value="Peptidase_M20A"/>
</dbReference>
<dbReference type="Pfam" id="PF07687">
    <property type="entry name" value="M20_dimer"/>
    <property type="match status" value="1"/>
</dbReference>
<dbReference type="PANTHER" id="PTHR43808">
    <property type="entry name" value="ACETYLORNITHINE DEACETYLASE"/>
    <property type="match status" value="1"/>
</dbReference>
<dbReference type="RefSeq" id="WP_163063018.1">
    <property type="nucleotide sequence ID" value="NZ_JAAGLI010001063.1"/>
</dbReference>
<dbReference type="PROSITE" id="PS00758">
    <property type="entry name" value="ARGE_DAPE_CPG2_1"/>
    <property type="match status" value="1"/>
</dbReference>
<dbReference type="EMBL" id="JAAGLI010001063">
    <property type="protein sequence ID" value="NEA28577.1"/>
    <property type="molecule type" value="Genomic_DNA"/>
</dbReference>
<evidence type="ECO:0000256" key="4">
    <source>
        <dbReference type="ARBA" id="ARBA00022833"/>
    </source>
</evidence>
<dbReference type="InterPro" id="IPR011650">
    <property type="entry name" value="Peptidase_M20_dimer"/>
</dbReference>
<keyword evidence="3" id="KW-0378">Hydrolase</keyword>
<keyword evidence="2" id="KW-0479">Metal-binding</keyword>
<protein>
    <submittedName>
        <fullName evidence="6">M20 family metallopeptidase</fullName>
    </submittedName>
</protein>
<reference evidence="6 7" key="1">
    <citation type="submission" date="2020-01" db="EMBL/GenBank/DDBJ databases">
        <title>Insect and environment-associated Actinomycetes.</title>
        <authorList>
            <person name="Currrie C."/>
            <person name="Chevrette M."/>
            <person name="Carlson C."/>
            <person name="Stubbendieck R."/>
            <person name="Wendt-Pienkowski E."/>
        </authorList>
    </citation>
    <scope>NUCLEOTIDE SEQUENCE [LARGE SCALE GENOMIC DNA]</scope>
    <source>
        <strain evidence="6 7">SID10258</strain>
    </source>
</reference>
<dbReference type="CDD" id="cd03894">
    <property type="entry name" value="M20_ArgE"/>
    <property type="match status" value="1"/>
</dbReference>
<comment type="cofactor">
    <cofactor evidence="1">
        <name>Zn(2+)</name>
        <dbReference type="ChEBI" id="CHEBI:29105"/>
    </cofactor>
</comment>
<evidence type="ECO:0000313" key="7">
    <source>
        <dbReference type="Proteomes" id="UP000475532"/>
    </source>
</evidence>
<dbReference type="GO" id="GO:0016787">
    <property type="term" value="F:hydrolase activity"/>
    <property type="evidence" value="ECO:0007669"/>
    <property type="project" value="UniProtKB-KW"/>
</dbReference>
<dbReference type="GO" id="GO:0046872">
    <property type="term" value="F:metal ion binding"/>
    <property type="evidence" value="ECO:0007669"/>
    <property type="project" value="UniProtKB-KW"/>
</dbReference>
<dbReference type="SUPFAM" id="SSF55031">
    <property type="entry name" value="Bacterial exopeptidase dimerisation domain"/>
    <property type="match status" value="1"/>
</dbReference>
<comment type="caution">
    <text evidence="6">The sequence shown here is derived from an EMBL/GenBank/DDBJ whole genome shotgun (WGS) entry which is preliminary data.</text>
</comment>
<accession>A0A6L9QSV2</accession>
<gene>
    <name evidence="6" type="ORF">G3I70_39685</name>
</gene>
<feature type="domain" description="Peptidase M20 dimerisation" evidence="5">
    <location>
        <begin position="179"/>
        <end position="280"/>
    </location>
</feature>
<evidence type="ECO:0000313" key="6">
    <source>
        <dbReference type="EMBL" id="NEA28577.1"/>
    </source>
</evidence>
<dbReference type="Proteomes" id="UP000475532">
    <property type="component" value="Unassembled WGS sequence"/>
</dbReference>
<dbReference type="SUPFAM" id="SSF53187">
    <property type="entry name" value="Zn-dependent exopeptidases"/>
    <property type="match status" value="1"/>
</dbReference>
<dbReference type="Pfam" id="PF01546">
    <property type="entry name" value="Peptidase_M20"/>
    <property type="match status" value="1"/>
</dbReference>
<proteinExistence type="predicted"/>
<dbReference type="InterPro" id="IPR002933">
    <property type="entry name" value="Peptidase_M20"/>
</dbReference>
<evidence type="ECO:0000259" key="5">
    <source>
        <dbReference type="Pfam" id="PF07687"/>
    </source>
</evidence>
<dbReference type="InterPro" id="IPR036264">
    <property type="entry name" value="Bact_exopeptidase_dim_dom"/>
</dbReference>